<gene>
    <name evidence="1" type="ORF">MTR67_003259</name>
</gene>
<name>A0AAF0PXQ5_SOLVR</name>
<dbReference type="EMBL" id="CP133612">
    <property type="protein sequence ID" value="WMV09874.1"/>
    <property type="molecule type" value="Genomic_DNA"/>
</dbReference>
<proteinExistence type="predicted"/>
<keyword evidence="2" id="KW-1185">Reference proteome</keyword>
<evidence type="ECO:0000313" key="2">
    <source>
        <dbReference type="Proteomes" id="UP001234989"/>
    </source>
</evidence>
<organism evidence="1 2">
    <name type="scientific">Solanum verrucosum</name>
    <dbReference type="NCBI Taxonomy" id="315347"/>
    <lineage>
        <taxon>Eukaryota</taxon>
        <taxon>Viridiplantae</taxon>
        <taxon>Streptophyta</taxon>
        <taxon>Embryophyta</taxon>
        <taxon>Tracheophyta</taxon>
        <taxon>Spermatophyta</taxon>
        <taxon>Magnoliopsida</taxon>
        <taxon>eudicotyledons</taxon>
        <taxon>Gunneridae</taxon>
        <taxon>Pentapetalae</taxon>
        <taxon>asterids</taxon>
        <taxon>lamiids</taxon>
        <taxon>Solanales</taxon>
        <taxon>Solanaceae</taxon>
        <taxon>Solanoideae</taxon>
        <taxon>Solaneae</taxon>
        <taxon>Solanum</taxon>
    </lineage>
</organism>
<sequence length="24" mass="2910">MEKLFTLCVYMWTTHLNHRGILMA</sequence>
<accession>A0AAF0PXQ5</accession>
<dbReference type="Proteomes" id="UP001234989">
    <property type="component" value="Chromosome 1"/>
</dbReference>
<dbReference type="AlphaFoldDB" id="A0AAF0PXQ5"/>
<protein>
    <submittedName>
        <fullName evidence="1">Uncharacterized protein</fullName>
    </submittedName>
</protein>
<evidence type="ECO:0000313" key="1">
    <source>
        <dbReference type="EMBL" id="WMV09874.1"/>
    </source>
</evidence>
<reference evidence="1" key="1">
    <citation type="submission" date="2023-08" db="EMBL/GenBank/DDBJ databases">
        <title>A de novo genome assembly of Solanum verrucosum Schlechtendal, a Mexican diploid species geographically isolated from the other diploid A-genome species in potato relatives.</title>
        <authorList>
            <person name="Hosaka K."/>
        </authorList>
    </citation>
    <scope>NUCLEOTIDE SEQUENCE</scope>
    <source>
        <tissue evidence="1">Young leaves</tissue>
    </source>
</reference>